<comment type="similarity">
    <text evidence="1 9">Belongs to the peptidase S11 family.</text>
</comment>
<feature type="active site" description="Proton acceptor" evidence="7">
    <location>
        <position position="133"/>
    </location>
</feature>
<dbReference type="PANTHER" id="PTHR21581">
    <property type="entry name" value="D-ALANYL-D-ALANINE CARBOXYPEPTIDASE"/>
    <property type="match status" value="1"/>
</dbReference>
<feature type="chain" id="PRO_5014973759" description="Peptidase S11 D-alanyl-D-alanine carboxypeptidase A N-terminal domain-containing protein" evidence="10">
    <location>
        <begin position="25"/>
        <end position="355"/>
    </location>
</feature>
<dbReference type="GO" id="GO:0008360">
    <property type="term" value="P:regulation of cell shape"/>
    <property type="evidence" value="ECO:0007669"/>
    <property type="project" value="UniProtKB-KW"/>
</dbReference>
<evidence type="ECO:0000256" key="2">
    <source>
        <dbReference type="ARBA" id="ARBA00022729"/>
    </source>
</evidence>
<feature type="signal peptide" evidence="10">
    <location>
        <begin position="1"/>
        <end position="24"/>
    </location>
</feature>
<evidence type="ECO:0000256" key="1">
    <source>
        <dbReference type="ARBA" id="ARBA00007164"/>
    </source>
</evidence>
<dbReference type="PRINTS" id="PR00725">
    <property type="entry name" value="DADACBPTASE1"/>
</dbReference>
<dbReference type="GO" id="GO:0009002">
    <property type="term" value="F:serine-type D-Ala-D-Ala carboxypeptidase activity"/>
    <property type="evidence" value="ECO:0007669"/>
    <property type="project" value="InterPro"/>
</dbReference>
<evidence type="ECO:0000256" key="8">
    <source>
        <dbReference type="PIRSR" id="PIRSR618044-2"/>
    </source>
</evidence>
<keyword evidence="5" id="KW-0573">Peptidoglycan synthesis</keyword>
<dbReference type="GO" id="GO:0071555">
    <property type="term" value="P:cell wall organization"/>
    <property type="evidence" value="ECO:0007669"/>
    <property type="project" value="UniProtKB-KW"/>
</dbReference>
<evidence type="ECO:0000256" key="6">
    <source>
        <dbReference type="ARBA" id="ARBA00023316"/>
    </source>
</evidence>
<dbReference type="Gene3D" id="3.40.710.10">
    <property type="entry name" value="DD-peptidase/beta-lactamase superfamily"/>
    <property type="match status" value="1"/>
</dbReference>
<evidence type="ECO:0000256" key="3">
    <source>
        <dbReference type="ARBA" id="ARBA00022801"/>
    </source>
</evidence>
<keyword evidence="2 10" id="KW-0732">Signal</keyword>
<evidence type="ECO:0000313" key="12">
    <source>
        <dbReference type="EMBL" id="PJA45600.1"/>
    </source>
</evidence>
<reference evidence="13" key="1">
    <citation type="submission" date="2017-09" db="EMBL/GenBank/DDBJ databases">
        <title>Depth-based differentiation of microbial function through sediment-hosted aquifers and enrichment of novel symbionts in the deep terrestrial subsurface.</title>
        <authorList>
            <person name="Probst A.J."/>
            <person name="Ladd B."/>
            <person name="Jarett J.K."/>
            <person name="Geller-Mcgrath D.E."/>
            <person name="Sieber C.M.K."/>
            <person name="Emerson J.B."/>
            <person name="Anantharaman K."/>
            <person name="Thomas B.C."/>
            <person name="Malmstrom R."/>
            <person name="Stieglmeier M."/>
            <person name="Klingl A."/>
            <person name="Woyke T."/>
            <person name="Ryan C.M."/>
            <person name="Banfield J.F."/>
        </authorList>
    </citation>
    <scope>NUCLEOTIDE SEQUENCE [LARGE SCALE GENOMIC DNA]</scope>
</reference>
<keyword evidence="4" id="KW-0133">Cell shape</keyword>
<name>A0A2M7XCI7_9BACT</name>
<keyword evidence="6" id="KW-0961">Cell wall biogenesis/degradation</keyword>
<dbReference type="GO" id="GO:0009252">
    <property type="term" value="P:peptidoglycan biosynthetic process"/>
    <property type="evidence" value="ECO:0007669"/>
    <property type="project" value="UniProtKB-KW"/>
</dbReference>
<dbReference type="InterPro" id="IPR001967">
    <property type="entry name" value="Peptidase_S11_N"/>
</dbReference>
<accession>A0A2M7XCI7</accession>
<evidence type="ECO:0000259" key="11">
    <source>
        <dbReference type="Pfam" id="PF00768"/>
    </source>
</evidence>
<dbReference type="PANTHER" id="PTHR21581:SF6">
    <property type="entry name" value="TRAFFICKING PROTEIN PARTICLE COMPLEX SUBUNIT 12"/>
    <property type="match status" value="1"/>
</dbReference>
<evidence type="ECO:0000313" key="13">
    <source>
        <dbReference type="Proteomes" id="UP000229385"/>
    </source>
</evidence>
<organism evidence="12 13">
    <name type="scientific">Candidatus Uhrbacteria bacterium CG_4_9_14_3_um_filter_50_9</name>
    <dbReference type="NCBI Taxonomy" id="1975035"/>
    <lineage>
        <taxon>Bacteria</taxon>
        <taxon>Candidatus Uhriibacteriota</taxon>
    </lineage>
</organism>
<evidence type="ECO:0000256" key="9">
    <source>
        <dbReference type="RuleBase" id="RU004016"/>
    </source>
</evidence>
<gene>
    <name evidence="12" type="ORF">CO174_02275</name>
</gene>
<dbReference type="InterPro" id="IPR018044">
    <property type="entry name" value="Peptidase_S11"/>
</dbReference>
<dbReference type="GO" id="GO:0006508">
    <property type="term" value="P:proteolysis"/>
    <property type="evidence" value="ECO:0007669"/>
    <property type="project" value="InterPro"/>
</dbReference>
<dbReference type="SUPFAM" id="SSF56601">
    <property type="entry name" value="beta-lactamase/transpeptidase-like"/>
    <property type="match status" value="1"/>
</dbReference>
<dbReference type="AlphaFoldDB" id="A0A2M7XCI7"/>
<evidence type="ECO:0000256" key="5">
    <source>
        <dbReference type="ARBA" id="ARBA00022984"/>
    </source>
</evidence>
<feature type="active site" description="Acyl-ester intermediate" evidence="7">
    <location>
        <position position="130"/>
    </location>
</feature>
<dbReference type="Proteomes" id="UP000229385">
    <property type="component" value="Unassembled WGS sequence"/>
</dbReference>
<feature type="binding site" evidence="8">
    <location>
        <position position="295"/>
    </location>
    <ligand>
        <name>substrate</name>
    </ligand>
</feature>
<evidence type="ECO:0000256" key="10">
    <source>
        <dbReference type="SAM" id="SignalP"/>
    </source>
</evidence>
<evidence type="ECO:0000256" key="4">
    <source>
        <dbReference type="ARBA" id="ARBA00022960"/>
    </source>
</evidence>
<evidence type="ECO:0000256" key="7">
    <source>
        <dbReference type="PIRSR" id="PIRSR618044-1"/>
    </source>
</evidence>
<comment type="caution">
    <text evidence="12">The sequence shown here is derived from an EMBL/GenBank/DDBJ whole genome shotgun (WGS) entry which is preliminary data.</text>
</comment>
<keyword evidence="3" id="KW-0378">Hydrolase</keyword>
<protein>
    <recommendedName>
        <fullName evidence="11">Peptidase S11 D-alanyl-D-alanine carboxypeptidase A N-terminal domain-containing protein</fullName>
    </recommendedName>
</protein>
<feature type="active site" evidence="7">
    <location>
        <position position="185"/>
    </location>
</feature>
<dbReference type="Pfam" id="PF00768">
    <property type="entry name" value="Peptidase_S11"/>
    <property type="match status" value="1"/>
</dbReference>
<feature type="domain" description="Peptidase S11 D-alanyl-D-alanine carboxypeptidase A N-terminal" evidence="11">
    <location>
        <begin position="98"/>
        <end position="328"/>
    </location>
</feature>
<dbReference type="EMBL" id="PFWU01000029">
    <property type="protein sequence ID" value="PJA45600.1"/>
    <property type="molecule type" value="Genomic_DNA"/>
</dbReference>
<proteinExistence type="inferred from homology"/>
<dbReference type="InterPro" id="IPR012338">
    <property type="entry name" value="Beta-lactam/transpept-like"/>
</dbReference>
<sequence length="355" mass="39546">MNHFFLLTKFLFLIIATFPAAVLAEDDALREVYETRGDLQAAFDADSWRAVPGTASGFLLDLEDWARQYGWAEHEELRSYGPEDGDGVPVRVDLSEIESEIAVEAYVVMDRSTGQILTVKNENKPWPIASLTKLMTANVVLDYTVSMSQIADVRNSDNVGGARLYVEDGDTFSVEDLFYSTLVASANNAANALSRTAGLSQSSFLDEMNLRAGELGLTQTHFVDPTGIELGNVSTAREMTRLAQDIFARDEVRRFTTTATRYVDVISQGTTKKLTNTNWMLWKPEYDDVYVTGGKTGYLIESGWNLVVSLRSDVGDTDRELLIVVFGAGSRGESFETANRLADWAWEVYDWQQQS</sequence>